<evidence type="ECO:0000256" key="2">
    <source>
        <dbReference type="SAM" id="SignalP"/>
    </source>
</evidence>
<dbReference type="EMBL" id="JAMLDX010000006">
    <property type="protein sequence ID" value="MCP3730636.1"/>
    <property type="molecule type" value="Genomic_DNA"/>
</dbReference>
<feature type="compositionally biased region" description="Pro residues" evidence="1">
    <location>
        <begin position="23"/>
        <end position="45"/>
    </location>
</feature>
<evidence type="ECO:0000313" key="3">
    <source>
        <dbReference type="EMBL" id="MCP3730636.1"/>
    </source>
</evidence>
<evidence type="ECO:0000256" key="1">
    <source>
        <dbReference type="SAM" id="MobiDB-lite"/>
    </source>
</evidence>
<dbReference type="RefSeq" id="WP_254292769.1">
    <property type="nucleotide sequence ID" value="NZ_JAMLDX010000006.1"/>
</dbReference>
<reference evidence="3" key="1">
    <citation type="submission" date="2022-05" db="EMBL/GenBank/DDBJ databases">
        <title>Sphingomonas sp. strain MG17 Genome sequencing and assembly.</title>
        <authorList>
            <person name="Kim I."/>
        </authorList>
    </citation>
    <scope>NUCLEOTIDE SEQUENCE</scope>
    <source>
        <strain evidence="3">MG17</strain>
    </source>
</reference>
<dbReference type="AlphaFoldDB" id="A0A9X2HGD5"/>
<keyword evidence="2" id="KW-0732">Signal</keyword>
<evidence type="ECO:0000313" key="4">
    <source>
        <dbReference type="Proteomes" id="UP001139451"/>
    </source>
</evidence>
<evidence type="ECO:0008006" key="5">
    <source>
        <dbReference type="Google" id="ProtNLM"/>
    </source>
</evidence>
<gene>
    <name evidence="3" type="ORF">M9978_09370</name>
</gene>
<feature type="signal peptide" evidence="2">
    <location>
        <begin position="1"/>
        <end position="27"/>
    </location>
</feature>
<sequence>MRNLLACASLAILAGCVAPSAPPPAPARPVPVPAPAPAPAPPPPAASSDWRDWPVTPGNWSYRRDGQGTGAVYGSGGAAVFSIQCEAGGSRLILARGTASGPMTIRTTSTARSLSGAALPASDPLIDAMGYSRGRFIVESASQPPLVIPAWAEVLRVAEDCRR</sequence>
<dbReference type="PROSITE" id="PS51257">
    <property type="entry name" value="PROKAR_LIPOPROTEIN"/>
    <property type="match status" value="1"/>
</dbReference>
<proteinExistence type="predicted"/>
<keyword evidence="4" id="KW-1185">Reference proteome</keyword>
<comment type="caution">
    <text evidence="3">The sequence shown here is derived from an EMBL/GenBank/DDBJ whole genome shotgun (WGS) entry which is preliminary data.</text>
</comment>
<organism evidence="3 4">
    <name type="scientific">Sphingomonas tagetis</name>
    <dbReference type="NCBI Taxonomy" id="2949092"/>
    <lineage>
        <taxon>Bacteria</taxon>
        <taxon>Pseudomonadati</taxon>
        <taxon>Pseudomonadota</taxon>
        <taxon>Alphaproteobacteria</taxon>
        <taxon>Sphingomonadales</taxon>
        <taxon>Sphingomonadaceae</taxon>
        <taxon>Sphingomonas</taxon>
    </lineage>
</organism>
<dbReference type="Proteomes" id="UP001139451">
    <property type="component" value="Unassembled WGS sequence"/>
</dbReference>
<protein>
    <recommendedName>
        <fullName evidence="5">Lipoprotein</fullName>
    </recommendedName>
</protein>
<name>A0A9X2HGD5_9SPHN</name>
<feature type="region of interest" description="Disordered" evidence="1">
    <location>
        <begin position="23"/>
        <end position="53"/>
    </location>
</feature>
<feature type="chain" id="PRO_5040935873" description="Lipoprotein" evidence="2">
    <location>
        <begin position="28"/>
        <end position="163"/>
    </location>
</feature>
<accession>A0A9X2HGD5</accession>